<comment type="subcellular location">
    <subcellularLocation>
        <location evidence="5">Cell membrane</location>
        <topology evidence="5">Multi-pass membrane protein</topology>
    </subcellularLocation>
    <subcellularLocation>
        <location evidence="1">Endomembrane system</location>
        <topology evidence="1">Multi-pass membrane protein</topology>
    </subcellularLocation>
    <subcellularLocation>
        <location evidence="6">Membrane</location>
        <topology evidence="6">Multi-pass membrane protein</topology>
    </subcellularLocation>
</comment>
<dbReference type="GO" id="GO:0012505">
    <property type="term" value="C:endomembrane system"/>
    <property type="evidence" value="ECO:0007669"/>
    <property type="project" value="UniProtKB-SubCell"/>
</dbReference>
<dbReference type="Pfam" id="PF00361">
    <property type="entry name" value="Proton_antipo_M"/>
    <property type="match status" value="1"/>
</dbReference>
<comment type="catalytic activity">
    <reaction evidence="5">
        <text>a quinone + NADH + 5 H(+)(in) = a quinol + NAD(+) + 4 H(+)(out)</text>
        <dbReference type="Rhea" id="RHEA:57888"/>
        <dbReference type="ChEBI" id="CHEBI:15378"/>
        <dbReference type="ChEBI" id="CHEBI:24646"/>
        <dbReference type="ChEBI" id="CHEBI:57540"/>
        <dbReference type="ChEBI" id="CHEBI:57945"/>
        <dbReference type="ChEBI" id="CHEBI:132124"/>
    </reaction>
</comment>
<accession>A0A6P0HGM4</accession>
<dbReference type="GO" id="GO:0042773">
    <property type="term" value="P:ATP synthesis coupled electron transport"/>
    <property type="evidence" value="ECO:0007669"/>
    <property type="project" value="InterPro"/>
</dbReference>
<feature type="transmembrane region" description="Helical" evidence="5">
    <location>
        <begin position="392"/>
        <end position="412"/>
    </location>
</feature>
<evidence type="ECO:0000256" key="4">
    <source>
        <dbReference type="ARBA" id="ARBA00023136"/>
    </source>
</evidence>
<dbReference type="GO" id="GO:0008137">
    <property type="term" value="F:NADH dehydrogenase (ubiquinone) activity"/>
    <property type="evidence" value="ECO:0007669"/>
    <property type="project" value="InterPro"/>
</dbReference>
<dbReference type="RefSeq" id="WP_163771057.1">
    <property type="nucleotide sequence ID" value="NZ_JAAGXA010000003.1"/>
</dbReference>
<gene>
    <name evidence="5 9" type="primary">nuoN</name>
    <name evidence="9" type="ORF">G3T38_05235</name>
</gene>
<keyword evidence="5" id="KW-0813">Transport</keyword>
<organism evidence="9 10">
    <name type="scientific">Nocardioides zeae</name>
    <dbReference type="NCBI Taxonomy" id="1457234"/>
    <lineage>
        <taxon>Bacteria</taxon>
        <taxon>Bacillati</taxon>
        <taxon>Actinomycetota</taxon>
        <taxon>Actinomycetes</taxon>
        <taxon>Propionibacteriales</taxon>
        <taxon>Nocardioidaceae</taxon>
        <taxon>Nocardioides</taxon>
    </lineage>
</organism>
<proteinExistence type="inferred from homology"/>
<feature type="transmembrane region" description="Helical" evidence="5">
    <location>
        <begin position="89"/>
        <end position="106"/>
    </location>
</feature>
<feature type="transmembrane region" description="Helical" evidence="5">
    <location>
        <begin position="162"/>
        <end position="179"/>
    </location>
</feature>
<dbReference type="InterPro" id="IPR001750">
    <property type="entry name" value="ND/Mrp_TM"/>
</dbReference>
<dbReference type="HAMAP" id="MF_00445">
    <property type="entry name" value="NDH1_NuoN_1"/>
    <property type="match status" value="1"/>
</dbReference>
<keyword evidence="5" id="KW-0520">NAD</keyword>
<feature type="transmembrane region" description="Helical" evidence="5">
    <location>
        <begin position="469"/>
        <end position="489"/>
    </location>
</feature>
<feature type="domain" description="NADH:quinone oxidoreductase/Mrp antiporter transmembrane" evidence="8">
    <location>
        <begin position="179"/>
        <end position="481"/>
    </location>
</feature>
<comment type="subunit">
    <text evidence="5">NDH-1 is composed of 14 different subunits. Subunits NuoA, H, J, K, L, M, N constitute the membrane sector of the complex.</text>
</comment>
<comment type="function">
    <text evidence="5">NDH-1 shuttles electrons from NADH, via FMN and iron-sulfur (Fe-S) centers, to quinones in the respiratory chain. The immediate electron acceptor for the enzyme in this species is believed to be a menaquinone. Couples the redox reaction to proton translocation (for every two electrons transferred, four hydrogen ions are translocated across the cytoplasmic membrane), and thus conserves the redox energy in a proton gradient.</text>
</comment>
<dbReference type="NCBIfam" id="TIGR01770">
    <property type="entry name" value="NDH_I_N"/>
    <property type="match status" value="1"/>
</dbReference>
<evidence type="ECO:0000256" key="6">
    <source>
        <dbReference type="RuleBase" id="RU000320"/>
    </source>
</evidence>
<evidence type="ECO:0000256" key="5">
    <source>
        <dbReference type="HAMAP-Rule" id="MF_00445"/>
    </source>
</evidence>
<evidence type="ECO:0000256" key="7">
    <source>
        <dbReference type="SAM" id="MobiDB-lite"/>
    </source>
</evidence>
<keyword evidence="10" id="KW-1185">Reference proteome</keyword>
<evidence type="ECO:0000256" key="1">
    <source>
        <dbReference type="ARBA" id="ARBA00004127"/>
    </source>
</evidence>
<protein>
    <recommendedName>
        <fullName evidence="5">NADH-quinone oxidoreductase subunit N</fullName>
        <ecNumber evidence="5">7.1.1.-</ecNumber>
    </recommendedName>
    <alternativeName>
        <fullName evidence="5">NADH dehydrogenase I subunit N</fullName>
    </alternativeName>
    <alternativeName>
        <fullName evidence="5">NDH-1 subunit N</fullName>
    </alternativeName>
</protein>
<reference evidence="9 10" key="1">
    <citation type="journal article" date="2014" name="Int. J. Syst. Evol. Microbiol.">
        <title>Nocardioides zeae sp. nov., isolated from the stem of Zea mays.</title>
        <authorList>
            <person name="Glaeser S.P."/>
            <person name="McInroy J.A."/>
            <person name="Busse H.J."/>
            <person name="Kampfer P."/>
        </authorList>
    </citation>
    <scope>NUCLEOTIDE SEQUENCE [LARGE SCALE GENOMIC DNA]</scope>
    <source>
        <strain evidence="9 10">JCM 30728</strain>
    </source>
</reference>
<feature type="compositionally biased region" description="Gly residues" evidence="7">
    <location>
        <begin position="133"/>
        <end position="149"/>
    </location>
</feature>
<dbReference type="InterPro" id="IPR010096">
    <property type="entry name" value="NADH-Q_OxRdtase_suN/2"/>
</dbReference>
<keyword evidence="5" id="KW-1278">Translocase</keyword>
<evidence type="ECO:0000313" key="10">
    <source>
        <dbReference type="Proteomes" id="UP000468687"/>
    </source>
</evidence>
<sequence length="547" mass="55496">MEFTAPEIDWLLVSPLLAVFAAALVGILVEAFTPRALRRPVQAGIAGTGLLAALVLTVVVALELPSQGGGAAHGEVTVTGAVVVDGPAVFLWGLLALVAVGGLALFTERRVDAGLPVFAGQASVPPGADLGSGPGIGTGGAGETPGDGGAPASYDRWEHTEVYPLLTFAVAGMMLFAAAGDLLTMFVALEILSLPLYLLCGLGRRRRLLSQEAAMKYFLLGAFSSGFFVYGAALLYGYSGTLSLAGIAAAVGAGGGPTVLLLAGVALVMVALLFKVGAVPFHAWTPDVYQGAPTPVTAFMAAATKIAAFGAVLRFLYVAVGDARWDWAPLVWVVAILTMLGGVVLAVGQSDIKRLLAYSSIAHTGFLLTGVLGLQGADELGVDQVSSLQAVLFYLATYGVATVGIFAVTTLVRDAGGEASGVDRWSGLGRTSPLVAGAFAVFLLSLAGIPLTSGFVAKWSVFASAAGAGAWPVVAVAITSSIVAVYFYVRHIVTMFFADPPADPPAVVVPSPATSVTIGVALLATVALGVVPGPLLELAGDAGSFLR</sequence>
<feature type="transmembrane region" description="Helical" evidence="5">
    <location>
        <begin position="433"/>
        <end position="457"/>
    </location>
</feature>
<feature type="transmembrane region" description="Helical" evidence="5">
    <location>
        <begin position="12"/>
        <end position="32"/>
    </location>
</feature>
<dbReference type="GO" id="GO:0048038">
    <property type="term" value="F:quinone binding"/>
    <property type="evidence" value="ECO:0007669"/>
    <property type="project" value="UniProtKB-KW"/>
</dbReference>
<comment type="similarity">
    <text evidence="5">Belongs to the complex I subunit 2 family.</text>
</comment>
<feature type="transmembrane region" description="Helical" evidence="5">
    <location>
        <begin position="185"/>
        <end position="205"/>
    </location>
</feature>
<dbReference type="PANTHER" id="PTHR22773">
    <property type="entry name" value="NADH DEHYDROGENASE"/>
    <property type="match status" value="1"/>
</dbReference>
<keyword evidence="3 5" id="KW-1133">Transmembrane helix</keyword>
<feature type="transmembrane region" description="Helical" evidence="5">
    <location>
        <begin position="295"/>
        <end position="317"/>
    </location>
</feature>
<dbReference type="GO" id="GO:0050136">
    <property type="term" value="F:NADH dehydrogenase (quinone) (non-electrogenic) activity"/>
    <property type="evidence" value="ECO:0007669"/>
    <property type="project" value="UniProtKB-UniRule"/>
</dbReference>
<dbReference type="AlphaFoldDB" id="A0A6P0HGM4"/>
<feature type="transmembrane region" description="Helical" evidence="5">
    <location>
        <begin position="244"/>
        <end position="274"/>
    </location>
</feature>
<keyword evidence="9" id="KW-0560">Oxidoreductase</keyword>
<dbReference type="NCBIfam" id="NF004441">
    <property type="entry name" value="PRK05777.1-4"/>
    <property type="match status" value="1"/>
</dbReference>
<evidence type="ECO:0000256" key="2">
    <source>
        <dbReference type="ARBA" id="ARBA00022692"/>
    </source>
</evidence>
<evidence type="ECO:0000256" key="3">
    <source>
        <dbReference type="ARBA" id="ARBA00022989"/>
    </source>
</evidence>
<keyword evidence="4 5" id="KW-0472">Membrane</keyword>
<evidence type="ECO:0000313" key="9">
    <source>
        <dbReference type="EMBL" id="NEN77676.1"/>
    </source>
</evidence>
<dbReference type="GO" id="GO:0005886">
    <property type="term" value="C:plasma membrane"/>
    <property type="evidence" value="ECO:0007669"/>
    <property type="project" value="UniProtKB-SubCell"/>
</dbReference>
<feature type="transmembrane region" description="Helical" evidence="5">
    <location>
        <begin position="355"/>
        <end position="372"/>
    </location>
</feature>
<dbReference type="EMBL" id="JAAGXA010000003">
    <property type="protein sequence ID" value="NEN77676.1"/>
    <property type="molecule type" value="Genomic_DNA"/>
</dbReference>
<feature type="transmembrane region" description="Helical" evidence="5">
    <location>
        <begin position="217"/>
        <end position="238"/>
    </location>
</feature>
<feature type="transmembrane region" description="Helical" evidence="5">
    <location>
        <begin position="44"/>
        <end position="62"/>
    </location>
</feature>
<keyword evidence="5" id="KW-0874">Quinone</keyword>
<dbReference type="Proteomes" id="UP000468687">
    <property type="component" value="Unassembled WGS sequence"/>
</dbReference>
<feature type="transmembrane region" description="Helical" evidence="5">
    <location>
        <begin position="329"/>
        <end position="348"/>
    </location>
</feature>
<evidence type="ECO:0000259" key="8">
    <source>
        <dbReference type="Pfam" id="PF00361"/>
    </source>
</evidence>
<keyword evidence="2 5" id="KW-0812">Transmembrane</keyword>
<keyword evidence="5" id="KW-1003">Cell membrane</keyword>
<name>A0A6P0HGM4_9ACTN</name>
<feature type="region of interest" description="Disordered" evidence="7">
    <location>
        <begin position="133"/>
        <end position="153"/>
    </location>
</feature>
<dbReference type="EC" id="7.1.1.-" evidence="5"/>
<comment type="caution">
    <text evidence="9">The sequence shown here is derived from an EMBL/GenBank/DDBJ whole genome shotgun (WGS) entry which is preliminary data.</text>
</comment>